<dbReference type="AlphaFoldDB" id="A0AAD9J8J7"/>
<feature type="region of interest" description="Disordered" evidence="1">
    <location>
        <begin position="147"/>
        <end position="167"/>
    </location>
</feature>
<evidence type="ECO:0000313" key="3">
    <source>
        <dbReference type="Proteomes" id="UP001208570"/>
    </source>
</evidence>
<name>A0AAD9J8J7_9ANNE</name>
<protein>
    <recommendedName>
        <fullName evidence="4">Xyloside xylosyltransferase 1</fullName>
    </recommendedName>
</protein>
<sequence length="464" mass="53322">MLDVDLKFTDDIKKLYRYFQLFNEENVMGIAREMQPVYRDFLSEYRSENSETRVGEPGPDGLTGFNSGVMLLDLDAMRKSHLYNKLLNIKVIEQMIGEFHFRVCVVSIFCFVLCGDVGDTYFGKDSKTCYGQDCSGNDAQSESEILRAKSKNPRQQRTADEPVDVGQPIDANKNNSLEINIIITFTNADNNQNLQNKLRVMLSSLFSHASVPLALHFIGEEKSQGIAEIILRDIASNATFKIVKLDVNKLAQELHTIVEPMQKHFSSKPGSYYSHSFFFLSVAMHKVMPTTMHRAIMLDADLKFTDDIKKLYDRFRLFKKDNVIGIARELQPVYRHTFSLYRTEHPGTRVGEPGPDGLTGFNSGVLLLDLEAMRKSDLYNSMLQAKAVELLTEEFHFKGHLGDQDLFTLINMKYEWLFHILPCIWNRQLCTWWKDHGYADIFDHYYTCEGDVKIWHGNCNTPIP</sequence>
<dbReference type="Pfam" id="PF01501">
    <property type="entry name" value="Glyco_transf_8"/>
    <property type="match status" value="1"/>
</dbReference>
<dbReference type="GO" id="GO:0005789">
    <property type="term" value="C:endoplasmic reticulum membrane"/>
    <property type="evidence" value="ECO:0007669"/>
    <property type="project" value="TreeGrafter"/>
</dbReference>
<evidence type="ECO:0000256" key="1">
    <source>
        <dbReference type="SAM" id="MobiDB-lite"/>
    </source>
</evidence>
<dbReference type="PANTHER" id="PTHR46612:SF1">
    <property type="entry name" value="XYLOSIDE XYLOSYLTRANSFERASE 1"/>
    <property type="match status" value="1"/>
</dbReference>
<dbReference type="Gene3D" id="3.90.550.10">
    <property type="entry name" value="Spore Coat Polysaccharide Biosynthesis Protein SpsA, Chain A"/>
    <property type="match status" value="2"/>
</dbReference>
<dbReference type="GO" id="GO:0016266">
    <property type="term" value="P:protein O-linked glycosylation via N-acetyl-galactosamine"/>
    <property type="evidence" value="ECO:0007669"/>
    <property type="project" value="TreeGrafter"/>
</dbReference>
<evidence type="ECO:0008006" key="4">
    <source>
        <dbReference type="Google" id="ProtNLM"/>
    </source>
</evidence>
<keyword evidence="3" id="KW-1185">Reference proteome</keyword>
<dbReference type="InterPro" id="IPR002495">
    <property type="entry name" value="Glyco_trans_8"/>
</dbReference>
<dbReference type="EMBL" id="JAODUP010000497">
    <property type="protein sequence ID" value="KAK2148458.1"/>
    <property type="molecule type" value="Genomic_DNA"/>
</dbReference>
<accession>A0AAD9J8J7</accession>
<proteinExistence type="predicted"/>
<dbReference type="InterPro" id="IPR042465">
    <property type="entry name" value="XXLT1"/>
</dbReference>
<reference evidence="2" key="1">
    <citation type="journal article" date="2023" name="Mol. Biol. Evol.">
        <title>Third-Generation Sequencing Reveals the Adaptive Role of the Epigenome in Three Deep-Sea Polychaetes.</title>
        <authorList>
            <person name="Perez M."/>
            <person name="Aroh O."/>
            <person name="Sun Y."/>
            <person name="Lan Y."/>
            <person name="Juniper S.K."/>
            <person name="Young C.R."/>
            <person name="Angers B."/>
            <person name="Qian P.Y."/>
        </authorList>
    </citation>
    <scope>NUCLEOTIDE SEQUENCE</scope>
    <source>
        <strain evidence="2">P08H-3</strain>
    </source>
</reference>
<dbReference type="SUPFAM" id="SSF53448">
    <property type="entry name" value="Nucleotide-diphospho-sugar transferases"/>
    <property type="match status" value="2"/>
</dbReference>
<gene>
    <name evidence="2" type="ORF">LSH36_497g02065</name>
</gene>
<evidence type="ECO:0000313" key="2">
    <source>
        <dbReference type="EMBL" id="KAK2148458.1"/>
    </source>
</evidence>
<dbReference type="Proteomes" id="UP001208570">
    <property type="component" value="Unassembled WGS sequence"/>
</dbReference>
<dbReference type="InterPro" id="IPR029044">
    <property type="entry name" value="Nucleotide-diphossugar_trans"/>
</dbReference>
<dbReference type="PANTHER" id="PTHR46612">
    <property type="entry name" value="XYLOSIDE XYLOSYLTRANSFERASE 1"/>
    <property type="match status" value="1"/>
</dbReference>
<organism evidence="2 3">
    <name type="scientific">Paralvinella palmiformis</name>
    <dbReference type="NCBI Taxonomy" id="53620"/>
    <lineage>
        <taxon>Eukaryota</taxon>
        <taxon>Metazoa</taxon>
        <taxon>Spiralia</taxon>
        <taxon>Lophotrochozoa</taxon>
        <taxon>Annelida</taxon>
        <taxon>Polychaeta</taxon>
        <taxon>Sedentaria</taxon>
        <taxon>Canalipalpata</taxon>
        <taxon>Terebellida</taxon>
        <taxon>Terebelliformia</taxon>
        <taxon>Alvinellidae</taxon>
        <taxon>Paralvinella</taxon>
    </lineage>
</organism>
<dbReference type="GO" id="GO:0140560">
    <property type="term" value="F:xylosyl alpha-1,3-xylosyltransferase activity"/>
    <property type="evidence" value="ECO:0007669"/>
    <property type="project" value="TreeGrafter"/>
</dbReference>
<comment type="caution">
    <text evidence="2">The sequence shown here is derived from an EMBL/GenBank/DDBJ whole genome shotgun (WGS) entry which is preliminary data.</text>
</comment>